<protein>
    <submittedName>
        <fullName evidence="5">Harbinger transposase-derived nuclease domain</fullName>
    </submittedName>
</protein>
<dbReference type="Proteomes" id="UP000263928">
    <property type="component" value="Unassembled WGS sequence"/>
</dbReference>
<organism evidence="5 6">
    <name type="scientific">Propionibacterium australiense</name>
    <dbReference type="NCBI Taxonomy" id="119981"/>
    <lineage>
        <taxon>Bacteria</taxon>
        <taxon>Bacillati</taxon>
        <taxon>Actinomycetota</taxon>
        <taxon>Actinomycetes</taxon>
        <taxon>Propionibacteriales</taxon>
        <taxon>Propionibacteriaceae</taxon>
        <taxon>Propionibacterium</taxon>
    </lineage>
</organism>
<name>A0A383S3P3_9ACTN</name>
<dbReference type="InterPro" id="IPR027806">
    <property type="entry name" value="HARBI1_dom"/>
</dbReference>
<feature type="domain" description="DDE Tnp4" evidence="3">
    <location>
        <begin position="102"/>
        <end position="246"/>
    </location>
</feature>
<gene>
    <name evidence="5" type="ORF">PROPAUS_0176</name>
</gene>
<dbReference type="AlphaFoldDB" id="A0A383S3P3"/>
<evidence type="ECO:0000313" key="5">
    <source>
        <dbReference type="EMBL" id="SYZ32301.1"/>
    </source>
</evidence>
<reference evidence="6" key="1">
    <citation type="submission" date="2018-08" db="EMBL/GenBank/DDBJ databases">
        <authorList>
            <person name="Hornung B."/>
        </authorList>
    </citation>
    <scope>NUCLEOTIDE SEQUENCE [LARGE SCALE GENOMIC DNA]</scope>
</reference>
<sequence>MYHTTGLPAEAITVLYQTLVHNYPRTPQATGRPPALSQAEEIRATLAYLRRNRAQAELAESFGVSQASICRAIARWTARIVEVLAELVPTADDLDQDQTLIVDGTLVPCWDWKHEPGLYSGKHHRTGLNLQVACTLTGRLVWVSDPAPGSTHDAKAIQSTGFLENFPDTPPLGDKGYTGLGMMTPIRKPPGSGLTDWQKQYNHAINKLRAPVERAIAHLKTWKTLHTGYRRPLNTFPQTLTAVIALEFYKNSFE</sequence>
<feature type="domain" description="Transposase Helix-turn-helix" evidence="4">
    <location>
        <begin position="35"/>
        <end position="77"/>
    </location>
</feature>
<evidence type="ECO:0000259" key="3">
    <source>
        <dbReference type="Pfam" id="PF13359"/>
    </source>
</evidence>
<dbReference type="EMBL" id="UNQJ01000001">
    <property type="protein sequence ID" value="SYZ32301.1"/>
    <property type="molecule type" value="Genomic_DNA"/>
</dbReference>
<evidence type="ECO:0000256" key="2">
    <source>
        <dbReference type="ARBA" id="ARBA00022723"/>
    </source>
</evidence>
<dbReference type="GO" id="GO:0046872">
    <property type="term" value="F:metal ion binding"/>
    <property type="evidence" value="ECO:0007669"/>
    <property type="project" value="UniProtKB-KW"/>
</dbReference>
<dbReference type="InterPro" id="IPR027805">
    <property type="entry name" value="Transposase_HTH_dom"/>
</dbReference>
<proteinExistence type="predicted"/>
<dbReference type="Pfam" id="PF13359">
    <property type="entry name" value="DDE_Tnp_4"/>
    <property type="match status" value="1"/>
</dbReference>
<comment type="cofactor">
    <cofactor evidence="1">
        <name>a divalent metal cation</name>
        <dbReference type="ChEBI" id="CHEBI:60240"/>
    </cofactor>
</comment>
<accession>A0A383S3P3</accession>
<dbReference type="RefSeq" id="WP_197720667.1">
    <property type="nucleotide sequence ID" value="NZ_LR134442.1"/>
</dbReference>
<keyword evidence="6" id="KW-1185">Reference proteome</keyword>
<evidence type="ECO:0000313" key="6">
    <source>
        <dbReference type="Proteomes" id="UP000263928"/>
    </source>
</evidence>
<keyword evidence="2" id="KW-0479">Metal-binding</keyword>
<dbReference type="Pfam" id="PF13613">
    <property type="entry name" value="HTH_Tnp_4"/>
    <property type="match status" value="1"/>
</dbReference>
<evidence type="ECO:0000256" key="1">
    <source>
        <dbReference type="ARBA" id="ARBA00001968"/>
    </source>
</evidence>
<evidence type="ECO:0000259" key="4">
    <source>
        <dbReference type="Pfam" id="PF13613"/>
    </source>
</evidence>